<protein>
    <submittedName>
        <fullName evidence="1">Uncharacterized protein</fullName>
    </submittedName>
</protein>
<dbReference type="EMBL" id="GBXM01089742">
    <property type="protein sequence ID" value="JAH18835.1"/>
    <property type="molecule type" value="Transcribed_RNA"/>
</dbReference>
<name>A0A0E9QRG0_ANGAN</name>
<sequence length="26" mass="2934">MGEICQTYGGYNCFAHTDINVNKNLK</sequence>
<reference evidence="1" key="1">
    <citation type="submission" date="2014-11" db="EMBL/GenBank/DDBJ databases">
        <authorList>
            <person name="Amaro Gonzalez C."/>
        </authorList>
    </citation>
    <scope>NUCLEOTIDE SEQUENCE</scope>
</reference>
<proteinExistence type="predicted"/>
<evidence type="ECO:0000313" key="1">
    <source>
        <dbReference type="EMBL" id="JAH18835.1"/>
    </source>
</evidence>
<reference evidence="1" key="2">
    <citation type="journal article" date="2015" name="Fish Shellfish Immunol.">
        <title>Early steps in the European eel (Anguilla anguilla)-Vibrio vulnificus interaction in the gills: Role of the RtxA13 toxin.</title>
        <authorList>
            <person name="Callol A."/>
            <person name="Pajuelo D."/>
            <person name="Ebbesson L."/>
            <person name="Teles M."/>
            <person name="MacKenzie S."/>
            <person name="Amaro C."/>
        </authorList>
    </citation>
    <scope>NUCLEOTIDE SEQUENCE</scope>
</reference>
<organism evidence="1">
    <name type="scientific">Anguilla anguilla</name>
    <name type="common">European freshwater eel</name>
    <name type="synonym">Muraena anguilla</name>
    <dbReference type="NCBI Taxonomy" id="7936"/>
    <lineage>
        <taxon>Eukaryota</taxon>
        <taxon>Metazoa</taxon>
        <taxon>Chordata</taxon>
        <taxon>Craniata</taxon>
        <taxon>Vertebrata</taxon>
        <taxon>Euteleostomi</taxon>
        <taxon>Actinopterygii</taxon>
        <taxon>Neopterygii</taxon>
        <taxon>Teleostei</taxon>
        <taxon>Anguilliformes</taxon>
        <taxon>Anguillidae</taxon>
        <taxon>Anguilla</taxon>
    </lineage>
</organism>
<dbReference type="AlphaFoldDB" id="A0A0E9QRG0"/>
<accession>A0A0E9QRG0</accession>